<keyword evidence="2" id="KW-0813">Transport</keyword>
<dbReference type="GO" id="GO:0030288">
    <property type="term" value="C:outer membrane-bounded periplasmic space"/>
    <property type="evidence" value="ECO:0007669"/>
    <property type="project" value="TreeGrafter"/>
</dbReference>
<dbReference type="CDD" id="cd13690">
    <property type="entry name" value="PBP2_GluB"/>
    <property type="match status" value="1"/>
</dbReference>
<evidence type="ECO:0000313" key="9">
    <source>
        <dbReference type="Proteomes" id="UP000645966"/>
    </source>
</evidence>
<evidence type="ECO:0000259" key="7">
    <source>
        <dbReference type="SMART" id="SM00079"/>
    </source>
</evidence>
<organism evidence="8 9">
    <name type="scientific">Corynebacterium meridianum</name>
    <dbReference type="NCBI Taxonomy" id="2765363"/>
    <lineage>
        <taxon>Bacteria</taxon>
        <taxon>Bacillati</taxon>
        <taxon>Actinomycetota</taxon>
        <taxon>Actinomycetes</taxon>
        <taxon>Mycobacteriales</taxon>
        <taxon>Corynebacteriaceae</taxon>
        <taxon>Corynebacterium</taxon>
    </lineage>
</organism>
<protein>
    <submittedName>
        <fullName evidence="8">Glutamate ABC transporter substrate-binding protein</fullName>
    </submittedName>
</protein>
<dbReference type="GO" id="GO:0015276">
    <property type="term" value="F:ligand-gated monoatomic ion channel activity"/>
    <property type="evidence" value="ECO:0007669"/>
    <property type="project" value="InterPro"/>
</dbReference>
<feature type="domain" description="Ionotropic glutamate receptor C-terminal" evidence="7">
    <location>
        <begin position="89"/>
        <end position="315"/>
    </location>
</feature>
<dbReference type="SUPFAM" id="SSF53850">
    <property type="entry name" value="Periplasmic binding protein-like II"/>
    <property type="match status" value="1"/>
</dbReference>
<dbReference type="PANTHER" id="PTHR30085:SF6">
    <property type="entry name" value="ABC TRANSPORTER GLUTAMINE-BINDING PROTEIN GLNH"/>
    <property type="match status" value="1"/>
</dbReference>
<dbReference type="AlphaFoldDB" id="A0A934M9K1"/>
<feature type="domain" description="Solute-binding protein family 3/N-terminal" evidence="6">
    <location>
        <begin position="89"/>
        <end position="316"/>
    </location>
</feature>
<dbReference type="Pfam" id="PF00497">
    <property type="entry name" value="SBP_bac_3"/>
    <property type="match status" value="1"/>
</dbReference>
<dbReference type="EMBL" id="JAEIOS010000015">
    <property type="protein sequence ID" value="MBI8990290.1"/>
    <property type="molecule type" value="Genomic_DNA"/>
</dbReference>
<proteinExistence type="inferred from homology"/>
<keyword evidence="3 5" id="KW-0732">Signal</keyword>
<dbReference type="SMART" id="SM00079">
    <property type="entry name" value="PBPe"/>
    <property type="match status" value="1"/>
</dbReference>
<dbReference type="InterPro" id="IPR001320">
    <property type="entry name" value="Iontro_rcpt_C"/>
</dbReference>
<dbReference type="GO" id="GO:0005576">
    <property type="term" value="C:extracellular region"/>
    <property type="evidence" value="ECO:0007669"/>
    <property type="project" value="TreeGrafter"/>
</dbReference>
<keyword evidence="9" id="KW-1185">Reference proteome</keyword>
<dbReference type="GO" id="GO:0006865">
    <property type="term" value="P:amino acid transport"/>
    <property type="evidence" value="ECO:0007669"/>
    <property type="project" value="TreeGrafter"/>
</dbReference>
<evidence type="ECO:0000256" key="3">
    <source>
        <dbReference type="ARBA" id="ARBA00022729"/>
    </source>
</evidence>
<dbReference type="InterPro" id="IPR051455">
    <property type="entry name" value="Bact_solute-bind_prot3"/>
</dbReference>
<gene>
    <name evidence="8" type="ORF">JDV75_11055</name>
</gene>
<dbReference type="SMART" id="SM00062">
    <property type="entry name" value="PBPb"/>
    <property type="match status" value="1"/>
</dbReference>
<dbReference type="Gene3D" id="3.40.190.10">
    <property type="entry name" value="Periplasmic binding protein-like II"/>
    <property type="match status" value="2"/>
</dbReference>
<dbReference type="GO" id="GO:0016020">
    <property type="term" value="C:membrane"/>
    <property type="evidence" value="ECO:0007669"/>
    <property type="project" value="InterPro"/>
</dbReference>
<comment type="caution">
    <text evidence="8">The sequence shown here is derived from an EMBL/GenBank/DDBJ whole genome shotgun (WGS) entry which is preliminary data.</text>
</comment>
<evidence type="ECO:0000313" key="8">
    <source>
        <dbReference type="EMBL" id="MBI8990290.1"/>
    </source>
</evidence>
<evidence type="ECO:0000256" key="4">
    <source>
        <dbReference type="SAM" id="MobiDB-lite"/>
    </source>
</evidence>
<sequence length="341" mass="37488">MRHRRLIPAAVLLIVALTAAACARPNHDETEPAWVSETDSALPLPPGAAVEKAGSNPGKPILVEGLLGSRRPGDGSVEERVPEILRRGRLIVGVDQSQNLLSFRDATTGELEGFEVDLAREIARDIFGDPSRVDFRFVDSSDRVLALEAGTVDIVVRSLTITRSRQDQIAFSTPYFTARTRILAMESSNISSLADLEGRTVCVTNGSTAAERARSLAPEADLLLVRNWADCLVALQQYQADAVLSDDAILSGIAKQDPYTRLVGPPLGEEHYGVGIASPGYRHDTDGLIRQVNSTIERVREDGTWWRLYNRWFGSYQSTDGPPPLNYRPEPERDTRQEDEA</sequence>
<comment type="similarity">
    <text evidence="1">Belongs to the bacterial solute-binding protein 3 family.</text>
</comment>
<feature type="signal peptide" evidence="5">
    <location>
        <begin position="1"/>
        <end position="23"/>
    </location>
</feature>
<reference evidence="8" key="1">
    <citation type="submission" date="2020-12" db="EMBL/GenBank/DDBJ databases">
        <title>Genome public.</title>
        <authorList>
            <person name="Sun Q."/>
        </authorList>
    </citation>
    <scope>NUCLEOTIDE SEQUENCE</scope>
    <source>
        <strain evidence="8">CCM 8863</strain>
    </source>
</reference>
<feature type="chain" id="PRO_5037764177" evidence="5">
    <location>
        <begin position="24"/>
        <end position="341"/>
    </location>
</feature>
<feature type="compositionally biased region" description="Basic and acidic residues" evidence="4">
    <location>
        <begin position="329"/>
        <end position="341"/>
    </location>
</feature>
<dbReference type="Proteomes" id="UP000645966">
    <property type="component" value="Unassembled WGS sequence"/>
</dbReference>
<dbReference type="RefSeq" id="WP_198739297.1">
    <property type="nucleotide sequence ID" value="NZ_JAEIOS010000015.1"/>
</dbReference>
<feature type="region of interest" description="Disordered" evidence="4">
    <location>
        <begin position="320"/>
        <end position="341"/>
    </location>
</feature>
<evidence type="ECO:0000256" key="2">
    <source>
        <dbReference type="ARBA" id="ARBA00022448"/>
    </source>
</evidence>
<dbReference type="InterPro" id="IPR001638">
    <property type="entry name" value="Solute-binding_3/MltF_N"/>
</dbReference>
<evidence type="ECO:0000259" key="6">
    <source>
        <dbReference type="SMART" id="SM00062"/>
    </source>
</evidence>
<name>A0A934M9K1_9CORY</name>
<evidence type="ECO:0000256" key="1">
    <source>
        <dbReference type="ARBA" id="ARBA00010333"/>
    </source>
</evidence>
<dbReference type="PROSITE" id="PS51257">
    <property type="entry name" value="PROKAR_LIPOPROTEIN"/>
    <property type="match status" value="1"/>
</dbReference>
<dbReference type="PANTHER" id="PTHR30085">
    <property type="entry name" value="AMINO ACID ABC TRANSPORTER PERMEASE"/>
    <property type="match status" value="1"/>
</dbReference>
<evidence type="ECO:0000256" key="5">
    <source>
        <dbReference type="SAM" id="SignalP"/>
    </source>
</evidence>
<accession>A0A934M9K1</accession>